<gene>
    <name evidence="2" type="ORF">MKK02DRAFT_37949</name>
</gene>
<name>A0AA38H638_9TREE</name>
<feature type="domain" description="CTLH" evidence="1">
    <location>
        <begin position="75"/>
        <end position="132"/>
    </location>
</feature>
<evidence type="ECO:0000313" key="3">
    <source>
        <dbReference type="Proteomes" id="UP001164286"/>
    </source>
</evidence>
<dbReference type="PANTHER" id="PTHR12864">
    <property type="entry name" value="RAN BINDING PROTEIN 9-RELATED"/>
    <property type="match status" value="1"/>
</dbReference>
<dbReference type="InterPro" id="IPR024964">
    <property type="entry name" value="CTLH/CRA"/>
</dbReference>
<sequence length="266" mass="29497">MASTSASRSALPAAQTAPLAHIDVKRWERAMNDAEINKSDLNAMILDYLLLEGFPDAAMEFARETGLPAEVDHEAIQERMEIQEAVEEGRVEEAVRRVNELDPEILDTNPPLLFHLHLLRLIELIRTEQLEPALEFATNELAPRGAQNPEFLADLEKTMALLAFPDLAKFSDDQAHHPTLPPATAELLADPAFLPISQLMRRSQRVKVAKELNAAILESQGLGMETKLSGLVRLMSWGEDRLEKAGLAIPGGERGWADEVLKAEMK</sequence>
<dbReference type="SMART" id="SM00668">
    <property type="entry name" value="CTLH"/>
    <property type="match status" value="1"/>
</dbReference>
<dbReference type="SMART" id="SM00667">
    <property type="entry name" value="LisH"/>
    <property type="match status" value="1"/>
</dbReference>
<dbReference type="EMBL" id="JAKWFO010000007">
    <property type="protein sequence ID" value="KAI9634417.1"/>
    <property type="molecule type" value="Genomic_DNA"/>
</dbReference>
<dbReference type="AlphaFoldDB" id="A0AA38H638"/>
<reference evidence="2" key="1">
    <citation type="journal article" date="2022" name="G3 (Bethesda)">
        <title>High quality genome of the basidiomycete yeast Dioszegia hungarica PDD-24b-2 isolated from cloud water.</title>
        <authorList>
            <person name="Jarrige D."/>
            <person name="Haridas S."/>
            <person name="Bleykasten-Grosshans C."/>
            <person name="Joly M."/>
            <person name="Nadalig T."/>
            <person name="Sancelme M."/>
            <person name="Vuilleumier S."/>
            <person name="Grigoriev I.V."/>
            <person name="Amato P."/>
            <person name="Bringel F."/>
        </authorList>
    </citation>
    <scope>NUCLEOTIDE SEQUENCE</scope>
    <source>
        <strain evidence="2">PDD-24b-2</strain>
    </source>
</reference>
<dbReference type="PROSITE" id="PS50896">
    <property type="entry name" value="LISH"/>
    <property type="match status" value="1"/>
</dbReference>
<accession>A0AA38H638</accession>
<keyword evidence="3" id="KW-1185">Reference proteome</keyword>
<dbReference type="RefSeq" id="XP_052944194.1">
    <property type="nucleotide sequence ID" value="XM_053089855.1"/>
</dbReference>
<dbReference type="Proteomes" id="UP001164286">
    <property type="component" value="Unassembled WGS sequence"/>
</dbReference>
<organism evidence="2 3">
    <name type="scientific">Dioszegia hungarica</name>
    <dbReference type="NCBI Taxonomy" id="4972"/>
    <lineage>
        <taxon>Eukaryota</taxon>
        <taxon>Fungi</taxon>
        <taxon>Dikarya</taxon>
        <taxon>Basidiomycota</taxon>
        <taxon>Agaricomycotina</taxon>
        <taxon>Tremellomycetes</taxon>
        <taxon>Tremellales</taxon>
        <taxon>Bulleribasidiaceae</taxon>
        <taxon>Dioszegia</taxon>
    </lineage>
</organism>
<dbReference type="Pfam" id="PF10607">
    <property type="entry name" value="CTLH"/>
    <property type="match status" value="1"/>
</dbReference>
<dbReference type="InterPro" id="IPR006594">
    <property type="entry name" value="LisH"/>
</dbReference>
<dbReference type="GeneID" id="77729060"/>
<comment type="caution">
    <text evidence="2">The sequence shown here is derived from an EMBL/GenBank/DDBJ whole genome shotgun (WGS) entry which is preliminary data.</text>
</comment>
<dbReference type="InterPro" id="IPR006595">
    <property type="entry name" value="CTLH_C"/>
</dbReference>
<dbReference type="InterPro" id="IPR013144">
    <property type="entry name" value="CRA_dom"/>
</dbReference>
<dbReference type="SMART" id="SM00757">
    <property type="entry name" value="CRA"/>
    <property type="match status" value="1"/>
</dbReference>
<protein>
    <submittedName>
        <fullName evidence="2">CTLH/CRA C-terminal to lish motif domain-containing protein</fullName>
    </submittedName>
</protein>
<proteinExistence type="predicted"/>
<dbReference type="InterPro" id="IPR050618">
    <property type="entry name" value="Ubq-SigPath_Reg"/>
</dbReference>
<evidence type="ECO:0000313" key="2">
    <source>
        <dbReference type="EMBL" id="KAI9634417.1"/>
    </source>
</evidence>
<evidence type="ECO:0000259" key="1">
    <source>
        <dbReference type="PROSITE" id="PS50897"/>
    </source>
</evidence>
<dbReference type="PROSITE" id="PS50897">
    <property type="entry name" value="CTLH"/>
    <property type="match status" value="1"/>
</dbReference>
<dbReference type="Pfam" id="PF08513">
    <property type="entry name" value="LisH"/>
    <property type="match status" value="1"/>
</dbReference>